<evidence type="ECO:0000256" key="7">
    <source>
        <dbReference type="ARBA" id="ARBA00023136"/>
    </source>
</evidence>
<evidence type="ECO:0000256" key="3">
    <source>
        <dbReference type="ARBA" id="ARBA00022448"/>
    </source>
</evidence>
<feature type="transmembrane region" description="Helical" evidence="9">
    <location>
        <begin position="75"/>
        <end position="99"/>
    </location>
</feature>
<comment type="subcellular location">
    <subcellularLocation>
        <location evidence="1">Membrane</location>
        <topology evidence="1">Multi-pass membrane protein</topology>
    </subcellularLocation>
</comment>
<dbReference type="InterPro" id="IPR020966">
    <property type="entry name" value="ALMT"/>
</dbReference>
<evidence type="ECO:0000256" key="8">
    <source>
        <dbReference type="ARBA" id="ARBA00023303"/>
    </source>
</evidence>
<feature type="transmembrane region" description="Helical" evidence="9">
    <location>
        <begin position="106"/>
        <end position="126"/>
    </location>
</feature>
<keyword evidence="8" id="KW-0407">Ion channel</keyword>
<gene>
    <name evidence="10" type="ORF">V8G54_018732</name>
</gene>
<feature type="transmembrane region" description="Helical" evidence="9">
    <location>
        <begin position="50"/>
        <end position="69"/>
    </location>
</feature>
<dbReference type="Proteomes" id="UP001374535">
    <property type="component" value="Chromosome 6"/>
</dbReference>
<feature type="transmembrane region" description="Helical" evidence="9">
    <location>
        <begin position="132"/>
        <end position="152"/>
    </location>
</feature>
<protein>
    <recommendedName>
        <fullName evidence="12">Aluminum-activated malate transporter</fullName>
    </recommendedName>
</protein>
<keyword evidence="6" id="KW-0406">Ion transport</keyword>
<dbReference type="EMBL" id="CP144695">
    <property type="protein sequence ID" value="WVZ05386.1"/>
    <property type="molecule type" value="Genomic_DNA"/>
</dbReference>
<accession>A0AAQ3RV05</accession>
<proteinExistence type="inferred from homology"/>
<feature type="transmembrane region" description="Helical" evidence="9">
    <location>
        <begin position="164"/>
        <end position="181"/>
    </location>
</feature>
<evidence type="ECO:0000256" key="6">
    <source>
        <dbReference type="ARBA" id="ARBA00023065"/>
    </source>
</evidence>
<dbReference type="GO" id="GO:0034220">
    <property type="term" value="P:monoatomic ion transmembrane transport"/>
    <property type="evidence" value="ECO:0007669"/>
    <property type="project" value="UniProtKB-KW"/>
</dbReference>
<organism evidence="10 11">
    <name type="scientific">Vigna mungo</name>
    <name type="common">Black gram</name>
    <name type="synonym">Phaseolus mungo</name>
    <dbReference type="NCBI Taxonomy" id="3915"/>
    <lineage>
        <taxon>Eukaryota</taxon>
        <taxon>Viridiplantae</taxon>
        <taxon>Streptophyta</taxon>
        <taxon>Embryophyta</taxon>
        <taxon>Tracheophyta</taxon>
        <taxon>Spermatophyta</taxon>
        <taxon>Magnoliopsida</taxon>
        <taxon>eudicotyledons</taxon>
        <taxon>Gunneridae</taxon>
        <taxon>Pentapetalae</taxon>
        <taxon>rosids</taxon>
        <taxon>fabids</taxon>
        <taxon>Fabales</taxon>
        <taxon>Fabaceae</taxon>
        <taxon>Papilionoideae</taxon>
        <taxon>50 kb inversion clade</taxon>
        <taxon>NPAAA clade</taxon>
        <taxon>indigoferoid/millettioid clade</taxon>
        <taxon>Phaseoleae</taxon>
        <taxon>Vigna</taxon>
    </lineage>
</organism>
<feature type="transmembrane region" description="Helical" evidence="9">
    <location>
        <begin position="187"/>
        <end position="214"/>
    </location>
</feature>
<keyword evidence="5 9" id="KW-1133">Transmembrane helix</keyword>
<evidence type="ECO:0000256" key="1">
    <source>
        <dbReference type="ARBA" id="ARBA00004141"/>
    </source>
</evidence>
<reference evidence="10 11" key="1">
    <citation type="journal article" date="2023" name="Life. Sci Alliance">
        <title>Evolutionary insights into 3D genome organization and epigenetic landscape of Vigna mungo.</title>
        <authorList>
            <person name="Junaid A."/>
            <person name="Singh B."/>
            <person name="Bhatia S."/>
        </authorList>
    </citation>
    <scope>NUCLEOTIDE SEQUENCE [LARGE SCALE GENOMIC DNA]</scope>
    <source>
        <strain evidence="10">Urdbean</strain>
    </source>
</reference>
<sequence length="473" mass="54117">MDIESTMEANKGGFFVHWKNCLETLSSIKSIFISFTKSIIKFGKNNPRRVNYSLKFAFAFTLVFLIYYLRSLCNGFGIIGMWSILTVVVVFEFSVGAIFCKSLNKVCATLLGGALGVGVQHLITIYKEREDPIFIILLYLNIVNFTLIRFVSKIIKKTRYDYREIIFMLTFLLVIFSTNQVEKIFELAHQILSTILIGVTICIVISIFICPVWAGEDLHKLVASNIEKLANYLQGFEVKYFHCSEDKEKCENSVLEGYKTVLHSKESEESLENFARWEPGHGRFLFRHPWKQYLKIGVLTRECALNIKTLDNYLNPEISTSLEFQCKIQELCTKMISESNKALNMISSSIKTMTHPSATKTHIKNAKSAVEELKFVLKIVFLEAGLLSVTPVTPVTLIFEEIIKSVEKIYESVSELSNLAYFKNVAESNMSPEKPYLLHRDIIKPVVDIENTVDHVAISDNHRFDRKDNNKTL</sequence>
<evidence type="ECO:0000256" key="2">
    <source>
        <dbReference type="ARBA" id="ARBA00007079"/>
    </source>
</evidence>
<evidence type="ECO:0008006" key="12">
    <source>
        <dbReference type="Google" id="ProtNLM"/>
    </source>
</evidence>
<keyword evidence="11" id="KW-1185">Reference proteome</keyword>
<comment type="similarity">
    <text evidence="2">Belongs to the aromatic acid exporter (TC 2.A.85) family.</text>
</comment>
<evidence type="ECO:0000313" key="11">
    <source>
        <dbReference type="Proteomes" id="UP001374535"/>
    </source>
</evidence>
<dbReference type="AlphaFoldDB" id="A0AAQ3RV05"/>
<keyword evidence="7 9" id="KW-0472">Membrane</keyword>
<evidence type="ECO:0000313" key="10">
    <source>
        <dbReference type="EMBL" id="WVZ05386.1"/>
    </source>
</evidence>
<dbReference type="PANTHER" id="PTHR31086">
    <property type="entry name" value="ALUMINUM-ACTIVATED MALATE TRANSPORTER 10"/>
    <property type="match status" value="1"/>
</dbReference>
<evidence type="ECO:0000256" key="9">
    <source>
        <dbReference type="SAM" id="Phobius"/>
    </source>
</evidence>
<dbReference type="Pfam" id="PF11744">
    <property type="entry name" value="ALMT"/>
    <property type="match status" value="1"/>
</dbReference>
<name>A0AAQ3RV05_VIGMU</name>
<evidence type="ECO:0000256" key="4">
    <source>
        <dbReference type="ARBA" id="ARBA00022692"/>
    </source>
</evidence>
<evidence type="ECO:0000256" key="5">
    <source>
        <dbReference type="ARBA" id="ARBA00022989"/>
    </source>
</evidence>
<dbReference type="GO" id="GO:0016020">
    <property type="term" value="C:membrane"/>
    <property type="evidence" value="ECO:0007669"/>
    <property type="project" value="UniProtKB-SubCell"/>
</dbReference>
<keyword evidence="3" id="KW-0813">Transport</keyword>
<dbReference type="GO" id="GO:0015743">
    <property type="term" value="P:malate transport"/>
    <property type="evidence" value="ECO:0007669"/>
    <property type="project" value="InterPro"/>
</dbReference>
<keyword evidence="4 9" id="KW-0812">Transmembrane</keyword>